<sequence>MRSSPPTGLIIFILLVFISIRAVGQKGYFRIKPITNTKYTGKLQFPILLKDTSKGVAIEKINQFLQLAELELLNGHQHDNIFEKVAVGKVGLYGNKSDLSYSIYSNNNKTLSIGLQETASGMTMHYWSSYYTFNSGNGDLIQLSDLFTKTGYQQFRKQVVKKATRQLKEQVEEMGDQATFTWLTDALASLKEINNFDFYLQRDTIVVNAEAILPKEGRAQFDMHLKFHLSEFKQWLDDQGKCLFNINKADIASYRCRSLPQLFAGNIGKHRILLIIRPSYGDEYQGIYCYEKFGKGIYMEGKITKGHITMEEKTEDFDTQATISGVFRQDSIIATWKKNGNSVRLPLFAHRK</sequence>
<dbReference type="AlphaFoldDB" id="A0A1S9PB99"/>
<protein>
    <submittedName>
        <fullName evidence="1">Uncharacterized protein</fullName>
    </submittedName>
</protein>
<keyword evidence="2" id="KW-1185">Reference proteome</keyword>
<dbReference type="Proteomes" id="UP000189739">
    <property type="component" value="Unassembled WGS sequence"/>
</dbReference>
<gene>
    <name evidence="1" type="ORF">BC343_11470</name>
</gene>
<dbReference type="STRING" id="1792845.BC343_11470"/>
<dbReference type="EMBL" id="MBTF01000034">
    <property type="protein sequence ID" value="OOQ58254.1"/>
    <property type="molecule type" value="Genomic_DNA"/>
</dbReference>
<proteinExistence type="predicted"/>
<organism evidence="1 2">
    <name type="scientific">Mucilaginibacter pedocola</name>
    <dbReference type="NCBI Taxonomy" id="1792845"/>
    <lineage>
        <taxon>Bacteria</taxon>
        <taxon>Pseudomonadati</taxon>
        <taxon>Bacteroidota</taxon>
        <taxon>Sphingobacteriia</taxon>
        <taxon>Sphingobacteriales</taxon>
        <taxon>Sphingobacteriaceae</taxon>
        <taxon>Mucilaginibacter</taxon>
    </lineage>
</organism>
<comment type="caution">
    <text evidence="1">The sequence shown here is derived from an EMBL/GenBank/DDBJ whole genome shotgun (WGS) entry which is preliminary data.</text>
</comment>
<dbReference type="OrthoDB" id="9127154at2"/>
<name>A0A1S9PB99_9SPHI</name>
<accession>A0A1S9PB99</accession>
<reference evidence="1 2" key="1">
    <citation type="submission" date="2016-07" db="EMBL/GenBank/DDBJ databases">
        <title>Genomic analysis of zinc-resistant bacterium Mucilaginibacter pedocola TBZ30.</title>
        <authorList>
            <person name="Huang J."/>
            <person name="Tang J."/>
        </authorList>
    </citation>
    <scope>NUCLEOTIDE SEQUENCE [LARGE SCALE GENOMIC DNA]</scope>
    <source>
        <strain evidence="1 2">TBZ30</strain>
    </source>
</reference>
<evidence type="ECO:0000313" key="2">
    <source>
        <dbReference type="Proteomes" id="UP000189739"/>
    </source>
</evidence>
<evidence type="ECO:0000313" key="1">
    <source>
        <dbReference type="EMBL" id="OOQ58254.1"/>
    </source>
</evidence>
<dbReference type="RefSeq" id="WP_078349999.1">
    <property type="nucleotide sequence ID" value="NZ_MBTF01000034.1"/>
</dbReference>